<accession>A0A2U2N8K3</accession>
<dbReference type="CDD" id="cd08427">
    <property type="entry name" value="PBP2_LTTR_like_2"/>
    <property type="match status" value="1"/>
</dbReference>
<dbReference type="Pfam" id="PF00126">
    <property type="entry name" value="HTH_1"/>
    <property type="match status" value="1"/>
</dbReference>
<feature type="domain" description="HTH lysR-type" evidence="5">
    <location>
        <begin position="5"/>
        <end position="62"/>
    </location>
</feature>
<dbReference type="GO" id="GO:0003677">
    <property type="term" value="F:DNA binding"/>
    <property type="evidence" value="ECO:0007669"/>
    <property type="project" value="UniProtKB-KW"/>
</dbReference>
<protein>
    <submittedName>
        <fullName evidence="6">LysR family transcriptional regulator</fullName>
    </submittedName>
</protein>
<dbReference type="Proteomes" id="UP000245474">
    <property type="component" value="Unassembled WGS sequence"/>
</dbReference>
<dbReference type="InterPro" id="IPR036388">
    <property type="entry name" value="WH-like_DNA-bd_sf"/>
</dbReference>
<name>A0A2U2N8K3_9GAMM</name>
<keyword evidence="7" id="KW-1185">Reference proteome</keyword>
<dbReference type="RefSeq" id="WP_109675481.1">
    <property type="nucleotide sequence ID" value="NZ_CP086615.1"/>
</dbReference>
<evidence type="ECO:0000313" key="6">
    <source>
        <dbReference type="EMBL" id="PWG65418.1"/>
    </source>
</evidence>
<dbReference type="FunFam" id="1.10.10.10:FF:000001">
    <property type="entry name" value="LysR family transcriptional regulator"/>
    <property type="match status" value="1"/>
</dbReference>
<comment type="similarity">
    <text evidence="1">Belongs to the LysR transcriptional regulatory family.</text>
</comment>
<keyword evidence="2" id="KW-0805">Transcription regulation</keyword>
<evidence type="ECO:0000256" key="4">
    <source>
        <dbReference type="ARBA" id="ARBA00023163"/>
    </source>
</evidence>
<evidence type="ECO:0000259" key="5">
    <source>
        <dbReference type="PROSITE" id="PS50931"/>
    </source>
</evidence>
<keyword evidence="3" id="KW-0238">DNA-binding</keyword>
<evidence type="ECO:0000256" key="1">
    <source>
        <dbReference type="ARBA" id="ARBA00009437"/>
    </source>
</evidence>
<dbReference type="PROSITE" id="PS50931">
    <property type="entry name" value="HTH_LYSR"/>
    <property type="match status" value="1"/>
</dbReference>
<dbReference type="AlphaFoldDB" id="A0A2U2N8K3"/>
<gene>
    <name evidence="6" type="ORF">DEM34_01355</name>
</gene>
<reference evidence="6 7" key="1">
    <citation type="submission" date="2018-05" db="EMBL/GenBank/DDBJ databases">
        <title>Spiribacter halobius sp. nov., a moderately halophilic bacterium isolated from marine solar saltern.</title>
        <authorList>
            <person name="Zheng W.-S."/>
            <person name="Lu D.-C."/>
            <person name="Du Z.-J."/>
        </authorList>
    </citation>
    <scope>NUCLEOTIDE SEQUENCE [LARGE SCALE GENOMIC DNA]</scope>
    <source>
        <strain evidence="6 7">E85</strain>
    </source>
</reference>
<dbReference type="Pfam" id="PF03466">
    <property type="entry name" value="LysR_substrate"/>
    <property type="match status" value="1"/>
</dbReference>
<dbReference type="GO" id="GO:0003700">
    <property type="term" value="F:DNA-binding transcription factor activity"/>
    <property type="evidence" value="ECO:0007669"/>
    <property type="project" value="InterPro"/>
</dbReference>
<dbReference type="InterPro" id="IPR050950">
    <property type="entry name" value="HTH-type_LysR_regulators"/>
</dbReference>
<dbReference type="InterPro" id="IPR000847">
    <property type="entry name" value="LysR_HTH_N"/>
</dbReference>
<dbReference type="Gene3D" id="3.40.190.10">
    <property type="entry name" value="Periplasmic binding protein-like II"/>
    <property type="match status" value="2"/>
</dbReference>
<dbReference type="InterPro" id="IPR005119">
    <property type="entry name" value="LysR_subst-bd"/>
</dbReference>
<dbReference type="PRINTS" id="PR00039">
    <property type="entry name" value="HTHLYSR"/>
</dbReference>
<evidence type="ECO:0000256" key="2">
    <source>
        <dbReference type="ARBA" id="ARBA00023015"/>
    </source>
</evidence>
<evidence type="ECO:0000313" key="7">
    <source>
        <dbReference type="Proteomes" id="UP000245474"/>
    </source>
</evidence>
<organism evidence="6 7">
    <name type="scientific">Sediminicurvatus halobius</name>
    <dbReference type="NCBI Taxonomy" id="2182432"/>
    <lineage>
        <taxon>Bacteria</taxon>
        <taxon>Pseudomonadati</taxon>
        <taxon>Pseudomonadota</taxon>
        <taxon>Gammaproteobacteria</taxon>
        <taxon>Chromatiales</taxon>
        <taxon>Ectothiorhodospiraceae</taxon>
        <taxon>Sediminicurvatus</taxon>
    </lineage>
</organism>
<proteinExistence type="inferred from homology"/>
<dbReference type="Gene3D" id="1.10.10.10">
    <property type="entry name" value="Winged helix-like DNA-binding domain superfamily/Winged helix DNA-binding domain"/>
    <property type="match status" value="1"/>
</dbReference>
<dbReference type="PANTHER" id="PTHR30419">
    <property type="entry name" value="HTH-TYPE TRANSCRIPTIONAL REGULATOR YBHD"/>
    <property type="match status" value="1"/>
</dbReference>
<dbReference type="InterPro" id="IPR036390">
    <property type="entry name" value="WH_DNA-bd_sf"/>
</dbReference>
<dbReference type="SUPFAM" id="SSF46785">
    <property type="entry name" value="Winged helix' DNA-binding domain"/>
    <property type="match status" value="1"/>
</dbReference>
<dbReference type="OrthoDB" id="9771171at2"/>
<dbReference type="GO" id="GO:0005829">
    <property type="term" value="C:cytosol"/>
    <property type="evidence" value="ECO:0007669"/>
    <property type="project" value="TreeGrafter"/>
</dbReference>
<evidence type="ECO:0000256" key="3">
    <source>
        <dbReference type="ARBA" id="ARBA00023125"/>
    </source>
</evidence>
<comment type="caution">
    <text evidence="6">The sequence shown here is derived from an EMBL/GenBank/DDBJ whole genome shotgun (WGS) entry which is preliminary data.</text>
</comment>
<dbReference type="SUPFAM" id="SSF53850">
    <property type="entry name" value="Periplasmic binding protein-like II"/>
    <property type="match status" value="1"/>
</dbReference>
<keyword evidence="4" id="KW-0804">Transcription</keyword>
<sequence length="294" mass="32040">MPFNVSIRHLKTLIAVSEHGSFAAAADAVCLTQSAVSQQMKALEEQLGVELFDRHRRPPELNPRGRALIQRARQLVYLYERLHDEAGGESELTGLLEIGAVPTTLTGMVPRALVRLRASQPTLQVRVSSGLSAELLARLDRGDLDAAVVSEPKPVPTGMLWHPVAEEPLMVIAPADCSGDDYRALLTELPFIRFSRNAWVGHSIQRKLLDLGVHVNEAMELDSLEAIRQMVRHGLGVSIVPVPAVTPEDAGGLRTLPFGDPPQSRGVGLLERQEHLKMGLTAALLRELQAVAEP</sequence>
<dbReference type="EMBL" id="QFFI01000002">
    <property type="protein sequence ID" value="PWG65418.1"/>
    <property type="molecule type" value="Genomic_DNA"/>
</dbReference>